<evidence type="ECO:0000256" key="1">
    <source>
        <dbReference type="SAM" id="SignalP"/>
    </source>
</evidence>
<dbReference type="Proteomes" id="UP000025227">
    <property type="component" value="Unplaced"/>
</dbReference>
<organism evidence="2 3">
    <name type="scientific">Haemonchus contortus</name>
    <name type="common">Barber pole worm</name>
    <dbReference type="NCBI Taxonomy" id="6289"/>
    <lineage>
        <taxon>Eukaryota</taxon>
        <taxon>Metazoa</taxon>
        <taxon>Ecdysozoa</taxon>
        <taxon>Nematoda</taxon>
        <taxon>Chromadorea</taxon>
        <taxon>Rhabditida</taxon>
        <taxon>Rhabditina</taxon>
        <taxon>Rhabditomorpha</taxon>
        <taxon>Strongyloidea</taxon>
        <taxon>Trichostrongylidae</taxon>
        <taxon>Haemonchus</taxon>
    </lineage>
</organism>
<accession>A0A7I4YIF2</accession>
<sequence>SRMKLLSIVLFLIGIVAVSAQWGWEMERFGRFGRPPPPPPPPPEFGFGRGFGRGFGGFGGGLWR</sequence>
<proteinExistence type="predicted"/>
<reference evidence="3" key="1">
    <citation type="submission" date="2020-12" db="UniProtKB">
        <authorList>
            <consortium name="WormBaseParasite"/>
        </authorList>
    </citation>
    <scope>IDENTIFICATION</scope>
    <source>
        <strain evidence="3">MHco3</strain>
    </source>
</reference>
<evidence type="ECO:0000313" key="2">
    <source>
        <dbReference type="Proteomes" id="UP000025227"/>
    </source>
</evidence>
<keyword evidence="1" id="KW-0732">Signal</keyword>
<keyword evidence="2" id="KW-1185">Reference proteome</keyword>
<feature type="signal peptide" evidence="1">
    <location>
        <begin position="1"/>
        <end position="20"/>
    </location>
</feature>
<protein>
    <submittedName>
        <fullName evidence="3">Glycine rich protein</fullName>
    </submittedName>
</protein>
<evidence type="ECO:0000313" key="3">
    <source>
        <dbReference type="WBParaSite" id="HCON_00097748-00001"/>
    </source>
</evidence>
<dbReference type="AlphaFoldDB" id="A0A7I4YIF2"/>
<dbReference type="WBParaSite" id="HCON_00097748-00001">
    <property type="protein sequence ID" value="HCON_00097748-00001"/>
    <property type="gene ID" value="HCON_00097748"/>
</dbReference>
<feature type="chain" id="PRO_5029661589" evidence="1">
    <location>
        <begin position="21"/>
        <end position="64"/>
    </location>
</feature>
<name>A0A7I4YIF2_HAECO</name>